<reference evidence="2 3" key="1">
    <citation type="submission" date="2015-01" db="EMBL/GenBank/DDBJ databases">
        <title>The Genome Sequence of Cryptococcus gattii EJB2.</title>
        <authorList>
            <consortium name="The Broad Institute Genomics Platform"/>
            <person name="Cuomo C."/>
            <person name="Litvintseva A."/>
            <person name="Chen Y."/>
            <person name="Heitman J."/>
            <person name="Sun S."/>
            <person name="Springer D."/>
            <person name="Dromer F."/>
            <person name="Young S."/>
            <person name="Zeng Q."/>
            <person name="Gargeya S."/>
            <person name="Abouelleil A."/>
            <person name="Alvarado L."/>
            <person name="Chapman S.B."/>
            <person name="Gainer-Dewar J."/>
            <person name="Goldberg J."/>
            <person name="Griggs A."/>
            <person name="Gujja S."/>
            <person name="Hansen M."/>
            <person name="Howarth C."/>
            <person name="Imamovic A."/>
            <person name="Larimer J."/>
            <person name="Murphy C."/>
            <person name="Naylor J."/>
            <person name="Pearson M."/>
            <person name="Priest M."/>
            <person name="Roberts A."/>
            <person name="Saif S."/>
            <person name="Shea T."/>
            <person name="Sykes S."/>
            <person name="Wortman J."/>
            <person name="Nusbaum C."/>
            <person name="Birren B."/>
        </authorList>
    </citation>
    <scope>NUCLEOTIDE SEQUENCE [LARGE SCALE GENOMIC DNA]</scope>
    <source>
        <strain evidence="2 3">EJB2</strain>
    </source>
</reference>
<feature type="compositionally biased region" description="Acidic residues" evidence="1">
    <location>
        <begin position="58"/>
        <end position="69"/>
    </location>
</feature>
<dbReference type="Proteomes" id="UP000054272">
    <property type="component" value="Unassembled WGS sequence"/>
</dbReference>
<feature type="region of interest" description="Disordered" evidence="1">
    <location>
        <begin position="1"/>
        <end position="27"/>
    </location>
</feature>
<feature type="compositionally biased region" description="Polar residues" evidence="1">
    <location>
        <begin position="1"/>
        <end position="15"/>
    </location>
</feature>
<feature type="compositionally biased region" description="Polar residues" evidence="1">
    <location>
        <begin position="155"/>
        <end position="176"/>
    </location>
</feature>
<proteinExistence type="predicted"/>
<feature type="region of interest" description="Disordered" evidence="1">
    <location>
        <begin position="145"/>
        <end position="202"/>
    </location>
</feature>
<feature type="compositionally biased region" description="Polar residues" evidence="1">
    <location>
        <begin position="190"/>
        <end position="202"/>
    </location>
</feature>
<accession>A0ABR5BNA2</accession>
<keyword evidence="3" id="KW-1185">Reference proteome</keyword>
<evidence type="ECO:0000256" key="1">
    <source>
        <dbReference type="SAM" id="MobiDB-lite"/>
    </source>
</evidence>
<organism evidence="2 3">
    <name type="scientific">Cryptococcus gattii EJB2</name>
    <dbReference type="NCBI Taxonomy" id="1296103"/>
    <lineage>
        <taxon>Eukaryota</taxon>
        <taxon>Fungi</taxon>
        <taxon>Dikarya</taxon>
        <taxon>Basidiomycota</taxon>
        <taxon>Agaricomycotina</taxon>
        <taxon>Tremellomycetes</taxon>
        <taxon>Tremellales</taxon>
        <taxon>Cryptococcaceae</taxon>
        <taxon>Cryptococcus</taxon>
        <taxon>Cryptococcus gattii species complex</taxon>
    </lineage>
</organism>
<feature type="region of interest" description="Disordered" evidence="1">
    <location>
        <begin position="46"/>
        <end position="77"/>
    </location>
</feature>
<protein>
    <recommendedName>
        <fullName evidence="4">Peroxin domain-containing protein</fullName>
    </recommendedName>
</protein>
<evidence type="ECO:0000313" key="3">
    <source>
        <dbReference type="Proteomes" id="UP000054272"/>
    </source>
</evidence>
<dbReference type="EMBL" id="KN848759">
    <property type="protein sequence ID" value="KIR77133.1"/>
    <property type="molecule type" value="Genomic_DNA"/>
</dbReference>
<sequence>MATSTNQSQPVTFSSDQEEDSSIAQSLAARRRRSLASILRDFRLGQSSGNKTTRDSVVQEESEEEEGNEDDHPERVDTVDLEAYKRAMGDAIKILQGGEIIDPDSIETEPAELEFVWDVLFENQRGIYLLGTAYYSSNTLLPKDPSPFTRPNRMVPTTSSFALADPSQNPTVQPVKSSKKNLHKGKAKSSAPTQSNETSYTLDTYQPPSLEWEYLTPWMVNMRTGTDELGWRYNPWFRKKGWSSHAGNLGWWGWVRRREWVRLRVRKPRRKEESKPSEERSRTSSFKLENVLSGDVSNNVLRLLKVMGELGVDRERLELWKSWLDGIQKGKPMWHRLQELVADEEASTLLHRQFVHPPSYQKFMDLLSKHSLTTLPAHSGTP</sequence>
<gene>
    <name evidence="2" type="ORF">I306_05860</name>
</gene>
<feature type="compositionally biased region" description="Basic residues" evidence="1">
    <location>
        <begin position="177"/>
        <end position="187"/>
    </location>
</feature>
<name>A0ABR5BNA2_9TREE</name>
<evidence type="ECO:0008006" key="4">
    <source>
        <dbReference type="Google" id="ProtNLM"/>
    </source>
</evidence>
<evidence type="ECO:0000313" key="2">
    <source>
        <dbReference type="EMBL" id="KIR77133.1"/>
    </source>
</evidence>